<feature type="region of interest" description="Disordered" evidence="2">
    <location>
        <begin position="1"/>
        <end position="32"/>
    </location>
</feature>
<feature type="region of interest" description="Disordered" evidence="2">
    <location>
        <begin position="343"/>
        <end position="372"/>
    </location>
</feature>
<dbReference type="EMBL" id="MU070395">
    <property type="protein sequence ID" value="KAF5827937.1"/>
    <property type="molecule type" value="Genomic_DNA"/>
</dbReference>
<dbReference type="InterPro" id="IPR008271">
    <property type="entry name" value="Ser/Thr_kinase_AS"/>
</dbReference>
<reference evidence="4" key="1">
    <citation type="submission" date="2017-08" db="EMBL/GenBank/DDBJ databases">
        <authorList>
            <person name="Polle J.E."/>
            <person name="Barry K."/>
            <person name="Cushman J."/>
            <person name="Schmutz J."/>
            <person name="Tran D."/>
            <person name="Hathwaick L.T."/>
            <person name="Yim W.C."/>
            <person name="Jenkins J."/>
            <person name="Mckie-Krisberg Z.M."/>
            <person name="Prochnik S."/>
            <person name="Lindquist E."/>
            <person name="Dockter R.B."/>
            <person name="Adam C."/>
            <person name="Molina H."/>
            <person name="Bunkerborg J."/>
            <person name="Jin E."/>
            <person name="Buchheim M."/>
            <person name="Magnuson J."/>
        </authorList>
    </citation>
    <scope>NUCLEOTIDE SEQUENCE</scope>
    <source>
        <strain evidence="4">CCAP 19/18</strain>
    </source>
</reference>
<comment type="caution">
    <text evidence="4">The sequence shown here is derived from an EMBL/GenBank/DDBJ whole genome shotgun (WGS) entry which is preliminary data.</text>
</comment>
<keyword evidence="1" id="KW-0175">Coiled coil</keyword>
<dbReference type="Pfam" id="PF00069">
    <property type="entry name" value="Pkinase"/>
    <property type="match status" value="1"/>
</dbReference>
<gene>
    <name evidence="4" type="ORF">DUNSADRAFT_18514</name>
</gene>
<feature type="compositionally biased region" description="Low complexity" evidence="2">
    <location>
        <begin position="13"/>
        <end position="24"/>
    </location>
</feature>
<dbReference type="InterPro" id="IPR051681">
    <property type="entry name" value="Ser/Thr_Kinases-Pseudokinases"/>
</dbReference>
<dbReference type="SUPFAM" id="SSF56112">
    <property type="entry name" value="Protein kinase-like (PK-like)"/>
    <property type="match status" value="1"/>
</dbReference>
<feature type="coiled-coil region" evidence="1">
    <location>
        <begin position="373"/>
        <end position="407"/>
    </location>
</feature>
<dbReference type="PANTHER" id="PTHR44329">
    <property type="entry name" value="SERINE/THREONINE-PROTEIN KINASE TNNI3K-RELATED"/>
    <property type="match status" value="1"/>
</dbReference>
<keyword evidence="5" id="KW-1185">Reference proteome</keyword>
<sequence length="648" mass="70950">MSRKSTAVEPTVDRTSSLSSSTVESSDRISGLSSRALESGRTSFLSSSTAGCLGFVQERTSPQWAAAGSKIMAANEVSSMFETLRDQRQVNKLDPSRLKLVKVLGEGAFATVNLCELLPELQPQRRPSLPTYLDNKSPAQRMETAPKNGLQLNRPISLPTYPKKGPAQCMEFAPKNGHPTNSRAGGGLLVAVKCLKPGTSRPMVDLDSFIQEAALTRKLKHQYIVDFIGMGFMDSTSEGSKQRTMFIAQEYMAGGTLRSMVYRQMLSPNRTVYTDQQALQWSLQVAEALAYLHSAVPMVIHRDLKLENVLLTSEAQTPGGKVAKLADFGLVALACKESAHMNLPPAGPASMQSTPQRELTRADAESGALRQEDEGLASQVAAMQKDLEQAQAQTKALQDNVTALGQQLAGARTAASGDAAEVVEATRFRNVERFLKDALIDLDQAKEEQRELHECARVVQHMGGTYEHRSGHEQLKSSLEQLTRSLEQLTSFGCTSPKKKGASSVASKRLRSSILDAPKQLSGQTGSFMYMSPEMFKSQVYNEKVDVFSFGVMMYELFHRYLMVCTISNAGSAKEVVGYVRKVSNGYRPPIGERWPPEFRKLLTDCMAQDAKDRPAMSEVAERLKVMLQEGLLDDVHVSSGPSCCVVS</sequence>
<dbReference type="InterPro" id="IPR011009">
    <property type="entry name" value="Kinase-like_dom_sf"/>
</dbReference>
<dbReference type="PROSITE" id="PS50011">
    <property type="entry name" value="PROTEIN_KINASE_DOM"/>
    <property type="match status" value="1"/>
</dbReference>
<protein>
    <submittedName>
        <fullName evidence="4">Kinase-like domain-containing protein</fullName>
    </submittedName>
</protein>
<evidence type="ECO:0000256" key="1">
    <source>
        <dbReference type="SAM" id="Coils"/>
    </source>
</evidence>
<evidence type="ECO:0000259" key="3">
    <source>
        <dbReference type="PROSITE" id="PS50011"/>
    </source>
</evidence>
<accession>A0ABQ7G005</accession>
<dbReference type="Proteomes" id="UP000815325">
    <property type="component" value="Unassembled WGS sequence"/>
</dbReference>
<proteinExistence type="predicted"/>
<feature type="domain" description="Protein kinase" evidence="3">
    <location>
        <begin position="98"/>
        <end position="628"/>
    </location>
</feature>
<dbReference type="PROSITE" id="PS00108">
    <property type="entry name" value="PROTEIN_KINASE_ST"/>
    <property type="match status" value="1"/>
</dbReference>
<dbReference type="InterPro" id="IPR001245">
    <property type="entry name" value="Ser-Thr/Tyr_kinase_cat_dom"/>
</dbReference>
<dbReference type="Gene3D" id="1.10.510.10">
    <property type="entry name" value="Transferase(Phosphotransferase) domain 1"/>
    <property type="match status" value="2"/>
</dbReference>
<dbReference type="Pfam" id="PF07714">
    <property type="entry name" value="PK_Tyr_Ser-Thr"/>
    <property type="match status" value="1"/>
</dbReference>
<evidence type="ECO:0000313" key="4">
    <source>
        <dbReference type="EMBL" id="KAF5827937.1"/>
    </source>
</evidence>
<dbReference type="SMART" id="SM00220">
    <property type="entry name" value="S_TKc"/>
    <property type="match status" value="1"/>
</dbReference>
<evidence type="ECO:0000313" key="5">
    <source>
        <dbReference type="Proteomes" id="UP000815325"/>
    </source>
</evidence>
<evidence type="ECO:0000256" key="2">
    <source>
        <dbReference type="SAM" id="MobiDB-lite"/>
    </source>
</evidence>
<dbReference type="PANTHER" id="PTHR44329:SF289">
    <property type="entry name" value="SERINE_THREONINE-PROTEIN KINASE VIK"/>
    <property type="match status" value="1"/>
</dbReference>
<organism evidence="4 5">
    <name type="scientific">Dunaliella salina</name>
    <name type="common">Green alga</name>
    <name type="synonym">Protococcus salinus</name>
    <dbReference type="NCBI Taxonomy" id="3046"/>
    <lineage>
        <taxon>Eukaryota</taxon>
        <taxon>Viridiplantae</taxon>
        <taxon>Chlorophyta</taxon>
        <taxon>core chlorophytes</taxon>
        <taxon>Chlorophyceae</taxon>
        <taxon>CS clade</taxon>
        <taxon>Chlamydomonadales</taxon>
        <taxon>Dunaliellaceae</taxon>
        <taxon>Dunaliella</taxon>
    </lineage>
</organism>
<name>A0ABQ7G005_DUNSA</name>
<dbReference type="InterPro" id="IPR000719">
    <property type="entry name" value="Prot_kinase_dom"/>
</dbReference>